<reference evidence="2 3" key="1">
    <citation type="submission" date="2019-07" db="EMBL/GenBank/DDBJ databases">
        <title>Sulfurimonas paralvinellae sp. nov., a novel mesophilic, hydrogen- and sulfur-oxidizing chemolithoautotroph within the Epsilonproteo- bacteria isolated from a deep-sea hydrothermal vent polychaete nest, reclassification of Thiomicrospira denitrificans as Sulfurimonas denitrificans comb. nov. and emended description of the genus Sulfurimonas.</title>
        <authorList>
            <person name="Wang S."/>
            <person name="Jiang L."/>
            <person name="Shao Z."/>
        </authorList>
    </citation>
    <scope>NUCLEOTIDE SEQUENCE [LARGE SCALE GENOMIC DNA]</scope>
    <source>
        <strain evidence="2 3">GO25</strain>
    </source>
</reference>
<evidence type="ECO:0000313" key="3">
    <source>
        <dbReference type="Proteomes" id="UP000593580"/>
    </source>
</evidence>
<evidence type="ECO:0000256" key="1">
    <source>
        <dbReference type="SAM" id="MobiDB-lite"/>
    </source>
</evidence>
<dbReference type="Proteomes" id="UP000593580">
    <property type="component" value="Chromosome"/>
</dbReference>
<feature type="compositionally biased region" description="Low complexity" evidence="1">
    <location>
        <begin position="195"/>
        <end position="209"/>
    </location>
</feature>
<gene>
    <name evidence="2" type="ORF">FM071_00175</name>
</gene>
<dbReference type="KEGG" id="spal:FM071_00175"/>
<proteinExistence type="predicted"/>
<feature type="region of interest" description="Disordered" evidence="1">
    <location>
        <begin position="195"/>
        <end position="223"/>
    </location>
</feature>
<protein>
    <submittedName>
        <fullName evidence="2">Uncharacterized protein</fullName>
    </submittedName>
</protein>
<feature type="compositionally biased region" description="Polar residues" evidence="1">
    <location>
        <begin position="210"/>
        <end position="223"/>
    </location>
</feature>
<dbReference type="AlphaFoldDB" id="A0A7M1B4Z3"/>
<keyword evidence="3" id="KW-1185">Reference proteome</keyword>
<name>A0A7M1B4Z3_9BACT</name>
<accession>A0A7M1B4Z3</accession>
<organism evidence="2 3">
    <name type="scientific">Sulfurimonas paralvinellae</name>
    <dbReference type="NCBI Taxonomy" id="317658"/>
    <lineage>
        <taxon>Bacteria</taxon>
        <taxon>Pseudomonadati</taxon>
        <taxon>Campylobacterota</taxon>
        <taxon>Epsilonproteobacteria</taxon>
        <taxon>Campylobacterales</taxon>
        <taxon>Sulfurimonadaceae</taxon>
        <taxon>Sulfurimonas</taxon>
    </lineage>
</organism>
<dbReference type="EMBL" id="CP041406">
    <property type="protein sequence ID" value="QOP44801.1"/>
    <property type="molecule type" value="Genomic_DNA"/>
</dbReference>
<evidence type="ECO:0000313" key="2">
    <source>
        <dbReference type="EMBL" id="QOP44801.1"/>
    </source>
</evidence>
<sequence>MKKTILSLSLLATLMFGSEYTDSLQLLNDDAKALNSYAMSSLDTLSTSQTALQEYKNKVDAYADAVANFSQKKAEDFSSKEDAQKALDTLEELSAQSVVLAKDLAYLSSHQADNASKDYEDTLASLSQTTLRLSDDIGKMSDRILVMADKIGVMADRIVETQKIQSKNLNATTMLIHSSVNNGMSIATSNTKLDMSATMQSSSAQQNSMEQNGQTQNMSGPSH</sequence>
<dbReference type="RefSeq" id="WP_193110956.1">
    <property type="nucleotide sequence ID" value="NZ_CP041406.1"/>
</dbReference>